<feature type="compositionally biased region" description="Polar residues" evidence="1">
    <location>
        <begin position="13"/>
        <end position="22"/>
    </location>
</feature>
<sequence length="100" mass="11527">MHAMTSRPPSPGTPDTASETATLRSRLRHYRRRAEQLQRALDRRLPIEQAKGILAERHQIGVDEAFVLLRAFCRNHNRKIDEVAQALVEHRLQISRHVAC</sequence>
<dbReference type="InterPro" id="IPR005561">
    <property type="entry name" value="ANTAR"/>
</dbReference>
<evidence type="ECO:0000313" key="4">
    <source>
        <dbReference type="Proteomes" id="UP000199515"/>
    </source>
</evidence>
<dbReference type="Pfam" id="PF03861">
    <property type="entry name" value="ANTAR"/>
    <property type="match status" value="1"/>
</dbReference>
<dbReference type="InterPro" id="IPR011006">
    <property type="entry name" value="CheY-like_superfamily"/>
</dbReference>
<dbReference type="InterPro" id="IPR036388">
    <property type="entry name" value="WH-like_DNA-bd_sf"/>
</dbReference>
<dbReference type="EMBL" id="FNON01000005">
    <property type="protein sequence ID" value="SDY34028.1"/>
    <property type="molecule type" value="Genomic_DNA"/>
</dbReference>
<dbReference type="SMART" id="SM01012">
    <property type="entry name" value="ANTAR"/>
    <property type="match status" value="1"/>
</dbReference>
<dbReference type="STRING" id="589385.SAMN05421504_105219"/>
<dbReference type="GO" id="GO:0003723">
    <property type="term" value="F:RNA binding"/>
    <property type="evidence" value="ECO:0007669"/>
    <property type="project" value="InterPro"/>
</dbReference>
<organism evidence="3 4">
    <name type="scientific">Amycolatopsis xylanica</name>
    <dbReference type="NCBI Taxonomy" id="589385"/>
    <lineage>
        <taxon>Bacteria</taxon>
        <taxon>Bacillati</taxon>
        <taxon>Actinomycetota</taxon>
        <taxon>Actinomycetes</taxon>
        <taxon>Pseudonocardiales</taxon>
        <taxon>Pseudonocardiaceae</taxon>
        <taxon>Amycolatopsis</taxon>
    </lineage>
</organism>
<dbReference type="Proteomes" id="UP000199515">
    <property type="component" value="Unassembled WGS sequence"/>
</dbReference>
<dbReference type="RefSeq" id="WP_091292350.1">
    <property type="nucleotide sequence ID" value="NZ_FNON01000005.1"/>
</dbReference>
<dbReference type="AlphaFoldDB" id="A0A1H3J3M5"/>
<protein>
    <submittedName>
        <fullName evidence="3">ANTAR domain-containing protein</fullName>
    </submittedName>
</protein>
<evidence type="ECO:0000313" key="3">
    <source>
        <dbReference type="EMBL" id="SDY34028.1"/>
    </source>
</evidence>
<evidence type="ECO:0000259" key="2">
    <source>
        <dbReference type="PROSITE" id="PS50921"/>
    </source>
</evidence>
<evidence type="ECO:0000256" key="1">
    <source>
        <dbReference type="SAM" id="MobiDB-lite"/>
    </source>
</evidence>
<feature type="region of interest" description="Disordered" evidence="1">
    <location>
        <begin position="1"/>
        <end position="22"/>
    </location>
</feature>
<gene>
    <name evidence="3" type="ORF">SAMN05421504_105219</name>
</gene>
<name>A0A1H3J3M5_9PSEU</name>
<dbReference type="SUPFAM" id="SSF52172">
    <property type="entry name" value="CheY-like"/>
    <property type="match status" value="1"/>
</dbReference>
<dbReference type="OrthoDB" id="3683444at2"/>
<proteinExistence type="predicted"/>
<accession>A0A1H3J3M5</accession>
<keyword evidence="4" id="KW-1185">Reference proteome</keyword>
<feature type="domain" description="ANTAR" evidence="2">
    <location>
        <begin position="27"/>
        <end position="88"/>
    </location>
</feature>
<reference evidence="3 4" key="1">
    <citation type="submission" date="2016-10" db="EMBL/GenBank/DDBJ databases">
        <authorList>
            <person name="de Groot N.N."/>
        </authorList>
    </citation>
    <scope>NUCLEOTIDE SEQUENCE [LARGE SCALE GENOMIC DNA]</scope>
    <source>
        <strain evidence="3 4">CPCC 202699</strain>
    </source>
</reference>
<dbReference type="Gene3D" id="1.10.10.10">
    <property type="entry name" value="Winged helix-like DNA-binding domain superfamily/Winged helix DNA-binding domain"/>
    <property type="match status" value="1"/>
</dbReference>
<dbReference type="PROSITE" id="PS50921">
    <property type="entry name" value="ANTAR"/>
    <property type="match status" value="1"/>
</dbReference>